<dbReference type="Proteomes" id="UP000663880">
    <property type="component" value="Unassembled WGS sequence"/>
</dbReference>
<feature type="chain" id="PRO_5032420197" description="Spondin-1" evidence="4">
    <location>
        <begin position="20"/>
        <end position="542"/>
    </location>
</feature>
<dbReference type="Pfam" id="PF02014">
    <property type="entry name" value="Reeler"/>
    <property type="match status" value="1"/>
</dbReference>
<feature type="region of interest" description="Disordered" evidence="3">
    <location>
        <begin position="398"/>
        <end position="462"/>
    </location>
</feature>
<feature type="compositionally biased region" description="Low complexity" evidence="3">
    <location>
        <begin position="400"/>
        <end position="429"/>
    </location>
</feature>
<dbReference type="PANTHER" id="PTHR11311:SF16">
    <property type="entry name" value="SPONDIN-1"/>
    <property type="match status" value="1"/>
</dbReference>
<feature type="domain" description="Spondin" evidence="6">
    <location>
        <begin position="180"/>
        <end position="372"/>
    </location>
</feature>
<dbReference type="OrthoDB" id="347314at2759"/>
<comment type="caution">
    <text evidence="7">The sequence shown here is derived from an EMBL/GenBank/DDBJ whole genome shotgun (WGS) entry which is preliminary data.</text>
</comment>
<evidence type="ECO:0008006" key="9">
    <source>
        <dbReference type="Google" id="ProtNLM"/>
    </source>
</evidence>
<evidence type="ECO:0000259" key="5">
    <source>
        <dbReference type="PROSITE" id="PS51019"/>
    </source>
</evidence>
<evidence type="ECO:0000256" key="3">
    <source>
        <dbReference type="SAM" id="MobiDB-lite"/>
    </source>
</evidence>
<evidence type="ECO:0000259" key="6">
    <source>
        <dbReference type="PROSITE" id="PS51020"/>
    </source>
</evidence>
<dbReference type="InterPro" id="IPR009465">
    <property type="entry name" value="Spondin_N"/>
</dbReference>
<keyword evidence="1" id="KW-0677">Repeat</keyword>
<evidence type="ECO:0000256" key="2">
    <source>
        <dbReference type="ARBA" id="ARBA00023157"/>
    </source>
</evidence>
<proteinExistence type="predicted"/>
<dbReference type="InterPro" id="IPR038678">
    <property type="entry name" value="Spondin_N_sf"/>
</dbReference>
<dbReference type="InterPro" id="IPR051418">
    <property type="entry name" value="Spondin/Thrombospondin_T1"/>
</dbReference>
<evidence type="ECO:0000256" key="1">
    <source>
        <dbReference type="ARBA" id="ARBA00022737"/>
    </source>
</evidence>
<dbReference type="NCBIfam" id="NF038123">
    <property type="entry name" value="NF038123_dom"/>
    <property type="match status" value="1"/>
</dbReference>
<name>A0A821UR40_9NEOP</name>
<dbReference type="AlphaFoldDB" id="A0A821UR40"/>
<evidence type="ECO:0000256" key="4">
    <source>
        <dbReference type="SAM" id="SignalP"/>
    </source>
</evidence>
<dbReference type="PROSITE" id="PS51019">
    <property type="entry name" value="REELIN"/>
    <property type="match status" value="1"/>
</dbReference>
<dbReference type="InterPro" id="IPR002861">
    <property type="entry name" value="Reeler_dom"/>
</dbReference>
<dbReference type="CDD" id="cd08544">
    <property type="entry name" value="Reeler"/>
    <property type="match status" value="1"/>
</dbReference>
<keyword evidence="8" id="KW-1185">Reference proteome</keyword>
<dbReference type="InterPro" id="IPR042307">
    <property type="entry name" value="Reeler_sf"/>
</dbReference>
<feature type="signal peptide" evidence="4">
    <location>
        <begin position="1"/>
        <end position="19"/>
    </location>
</feature>
<dbReference type="PROSITE" id="PS51020">
    <property type="entry name" value="SPONDIN"/>
    <property type="match status" value="1"/>
</dbReference>
<dbReference type="EMBL" id="CAJOBZ010000032">
    <property type="protein sequence ID" value="CAF4894198.1"/>
    <property type="molecule type" value="Genomic_DNA"/>
</dbReference>
<organism evidence="7 8">
    <name type="scientific">Pieris macdunnoughi</name>
    <dbReference type="NCBI Taxonomy" id="345717"/>
    <lineage>
        <taxon>Eukaryota</taxon>
        <taxon>Metazoa</taxon>
        <taxon>Ecdysozoa</taxon>
        <taxon>Arthropoda</taxon>
        <taxon>Hexapoda</taxon>
        <taxon>Insecta</taxon>
        <taxon>Pterygota</taxon>
        <taxon>Neoptera</taxon>
        <taxon>Endopterygota</taxon>
        <taxon>Lepidoptera</taxon>
        <taxon>Glossata</taxon>
        <taxon>Ditrysia</taxon>
        <taxon>Papilionoidea</taxon>
        <taxon>Pieridae</taxon>
        <taxon>Pierinae</taxon>
        <taxon>Pieris</taxon>
    </lineage>
</organism>
<evidence type="ECO:0000313" key="7">
    <source>
        <dbReference type="EMBL" id="CAF4894198.1"/>
    </source>
</evidence>
<reference evidence="7" key="1">
    <citation type="submission" date="2021-02" db="EMBL/GenBank/DDBJ databases">
        <authorList>
            <person name="Steward A R."/>
        </authorList>
    </citation>
    <scope>NUCLEOTIDE SEQUENCE</scope>
</reference>
<keyword evidence="4" id="KW-0732">Signal</keyword>
<keyword evidence="2" id="KW-1015">Disulfide bond</keyword>
<dbReference type="Gene3D" id="2.60.40.4060">
    <property type="entry name" value="Reeler domain"/>
    <property type="match status" value="1"/>
</dbReference>
<dbReference type="Gene3D" id="2.60.40.2130">
    <property type="entry name" value="F-spondin domain"/>
    <property type="match status" value="1"/>
</dbReference>
<accession>A0A821UR40</accession>
<sequence>MQSLLKCLFVFYVAQYVFTFRCDRRPYGSLTQPSAPDGRFKLEVEGADETYIPNQLYTVRITETDGESRFTGFMISAEGEVRQDPKNPRKMITLSPGDVTPRNYLTTKFSNRCHFSVEHAVGTPKSSAEVYWHAPASGNGCVTLRAMVAENKESWYEDGGPLSLYLCEDMRQPDDITPQVNYDCGICDEAKYEITFTGIWSRNTHPRLYPENDWLPRYSDLVGASHAADVILWAPGSLTTDGFKDVAEYANTTRFEQEIREKIGSGVRTLIKGKGHGYLKMNSPTYSFIRTDKVNHLITAAVGIHPSPDWFLGVSRFELCQGDSWLTERELNLYPWDAGTDNGVSYESANFPTFPQAAISRVETSSYDKHSPFYEMDMKEMHPFGTLRIKLVKTYKRDCTSNTNEEPSESGTTTEEGTSTTEQPSTESEGLSEPEEPSRYRYTDSTGQPPLVTDPESSEDCPMTQWLEWTPCDGPCENGRVSGFQWRERFHLVDGVAVEKYDPNVDPSTRKEVPRFCKNHYEDFERRECEDDCDEEQNEVAR</sequence>
<dbReference type="GO" id="GO:0007155">
    <property type="term" value="P:cell adhesion"/>
    <property type="evidence" value="ECO:0007669"/>
    <property type="project" value="TreeGrafter"/>
</dbReference>
<dbReference type="GO" id="GO:0031012">
    <property type="term" value="C:extracellular matrix"/>
    <property type="evidence" value="ECO:0007669"/>
    <property type="project" value="TreeGrafter"/>
</dbReference>
<protein>
    <recommendedName>
        <fullName evidence="9">Spondin-1</fullName>
    </recommendedName>
</protein>
<dbReference type="Pfam" id="PF06468">
    <property type="entry name" value="Spond_N"/>
    <property type="match status" value="1"/>
</dbReference>
<dbReference type="FunFam" id="2.60.40.2130:FF:000002">
    <property type="entry name" value="Putative Spondin-1"/>
    <property type="match status" value="1"/>
</dbReference>
<evidence type="ECO:0000313" key="8">
    <source>
        <dbReference type="Proteomes" id="UP000663880"/>
    </source>
</evidence>
<feature type="domain" description="Reelin" evidence="5">
    <location>
        <begin position="7"/>
        <end position="179"/>
    </location>
</feature>
<gene>
    <name evidence="7" type="ORF">PMACD_LOCUS10737</name>
</gene>
<dbReference type="PANTHER" id="PTHR11311">
    <property type="entry name" value="SPONDIN"/>
    <property type="match status" value="1"/>
</dbReference>